<evidence type="ECO:0000313" key="2">
    <source>
        <dbReference type="EMBL" id="OUQ05063.1"/>
    </source>
</evidence>
<dbReference type="SUPFAM" id="SSF52540">
    <property type="entry name" value="P-loop containing nucleoside triphosphate hydrolases"/>
    <property type="match status" value="1"/>
</dbReference>
<comment type="caution">
    <text evidence="2">The sequence shown here is derived from an EMBL/GenBank/DDBJ whole genome shotgun (WGS) entry which is preliminary data.</text>
</comment>
<reference evidence="3" key="1">
    <citation type="submission" date="2017-04" db="EMBL/GenBank/DDBJ databases">
        <title>Function of individual gut microbiota members based on whole genome sequencing of pure cultures obtained from chicken caecum.</title>
        <authorList>
            <person name="Medvecky M."/>
            <person name="Cejkova D."/>
            <person name="Polansky O."/>
            <person name="Karasova D."/>
            <person name="Kubasova T."/>
            <person name="Cizek A."/>
            <person name="Rychlik I."/>
        </authorList>
    </citation>
    <scope>NUCLEOTIDE SEQUENCE [LARGE SCALE GENOMIC DNA]</scope>
    <source>
        <strain evidence="3">An149</strain>
    </source>
</reference>
<dbReference type="EMBL" id="NFLB01000007">
    <property type="protein sequence ID" value="OUQ05063.1"/>
    <property type="molecule type" value="Genomic_DNA"/>
</dbReference>
<protein>
    <recommendedName>
        <fullName evidence="1">Endonuclease GajA/Old nuclease/RecF-like AAA domain-containing protein</fullName>
    </recommendedName>
</protein>
<dbReference type="PANTHER" id="PTHR32182">
    <property type="entry name" value="DNA REPLICATION AND REPAIR PROTEIN RECF"/>
    <property type="match status" value="1"/>
</dbReference>
<dbReference type="InterPro" id="IPR041685">
    <property type="entry name" value="AAA_GajA/Old/RecF-like"/>
</dbReference>
<sequence>MMNNKIMYDSFELLYVYIKKIDRCFEDTYFSFTNDYDIEYDYDNKRLKIVKKDSSVLTNFFSNKIKSINLIVGKNGCGKTTLFDLLGLMLNDRYDVFNLDYKDEISGWFALYKCGSTNEFYIEGFNPRLLFNPQELINAQMIKQLYGIHFYYDFETMMIYEKFFSNITTHARVPFLYYNQEIRNSSLFPQTNPKIIDRDDYSYLINRKYIKNGKLTHLYYLATNNYDFFKEIENESLAIVIKIKNESYYEDEGNFDLLFNSKVNNDEYLKLGIKDRYCYNLLKTEIYDIYHNVIKKNKEKHDKYLMELKNLEQFDTIINKINLICKITCKYLDTINGLGVSFGYYEFLDEICNKINQLTDKYINYSYSTEKPNIFSKINEVCEIKINLNDQFDQNVFSLLKLYEMGNNGPSLIRDFKKVFKVHLNNNISEGELQLINTYSGIYYALTNEYKNQKSAIILLDEPDKSFHPMWISSFIDNLVKLVESIDNDRKYQFIISTHSPFMLSDVPKDCITCIDIVDHQRIVSKAKKSFASNYYDIIKDTFFLEDSVGMFAKRKINEMIEVINNIDNNINEENIKRVNDMISVIDDDYLKNILHSELNKKISNFNQKMALELEQENLIKRINEISMKLGELND</sequence>
<name>A0A1Y4QLB0_9FIRM</name>
<dbReference type="Gene3D" id="3.40.50.300">
    <property type="entry name" value="P-loop containing nucleotide triphosphate hydrolases"/>
    <property type="match status" value="2"/>
</dbReference>
<dbReference type="AlphaFoldDB" id="A0A1Y4QLB0"/>
<feature type="domain" description="Endonuclease GajA/Old nuclease/RecF-like AAA" evidence="1">
    <location>
        <begin position="65"/>
        <end position="503"/>
    </location>
</feature>
<dbReference type="PANTHER" id="PTHR32182:SF22">
    <property type="entry name" value="ATP-DEPENDENT ENDONUCLEASE, OLD FAMILY-RELATED"/>
    <property type="match status" value="1"/>
</dbReference>
<dbReference type="GO" id="GO:0006302">
    <property type="term" value="P:double-strand break repair"/>
    <property type="evidence" value="ECO:0007669"/>
    <property type="project" value="TreeGrafter"/>
</dbReference>
<evidence type="ECO:0000313" key="3">
    <source>
        <dbReference type="Proteomes" id="UP000196258"/>
    </source>
</evidence>
<dbReference type="Pfam" id="PF13175">
    <property type="entry name" value="AAA_15"/>
    <property type="match status" value="1"/>
</dbReference>
<evidence type="ECO:0000259" key="1">
    <source>
        <dbReference type="Pfam" id="PF13175"/>
    </source>
</evidence>
<organism evidence="2 3">
    <name type="scientific">Thomasclavelia spiroformis</name>
    <dbReference type="NCBI Taxonomy" id="29348"/>
    <lineage>
        <taxon>Bacteria</taxon>
        <taxon>Bacillati</taxon>
        <taxon>Bacillota</taxon>
        <taxon>Erysipelotrichia</taxon>
        <taxon>Erysipelotrichales</taxon>
        <taxon>Coprobacillaceae</taxon>
        <taxon>Thomasclavelia</taxon>
    </lineage>
</organism>
<gene>
    <name evidence="2" type="ORF">B5E91_06995</name>
</gene>
<dbReference type="InterPro" id="IPR027417">
    <property type="entry name" value="P-loop_NTPase"/>
</dbReference>
<dbReference type="Proteomes" id="UP000196258">
    <property type="component" value="Unassembled WGS sequence"/>
</dbReference>
<dbReference type="GO" id="GO:0000731">
    <property type="term" value="P:DNA synthesis involved in DNA repair"/>
    <property type="evidence" value="ECO:0007669"/>
    <property type="project" value="TreeGrafter"/>
</dbReference>
<accession>A0A1Y4QLB0</accession>
<dbReference type="CDD" id="cd00267">
    <property type="entry name" value="ABC_ATPase"/>
    <property type="match status" value="1"/>
</dbReference>
<proteinExistence type="predicted"/>